<gene>
    <name evidence="1" type="ORF">NCTC10179_00099</name>
</gene>
<dbReference type="SUPFAM" id="SSF52980">
    <property type="entry name" value="Restriction endonuclease-like"/>
    <property type="match status" value="1"/>
</dbReference>
<name>A0A449B5R3_9BACT</name>
<protein>
    <recommendedName>
        <fullName evidence="3">YqaJ viral recombinase domain-containing protein</fullName>
    </recommendedName>
</protein>
<dbReference type="KEGG" id="mcou:NCTC10179_00099"/>
<dbReference type="Gene3D" id="3.90.320.10">
    <property type="match status" value="1"/>
</dbReference>
<dbReference type="RefSeq" id="WP_036434191.1">
    <property type="nucleotide sequence ID" value="NZ_LR215039.1"/>
</dbReference>
<dbReference type="EMBL" id="LR215039">
    <property type="protein sequence ID" value="VEU75943.1"/>
    <property type="molecule type" value="Genomic_DNA"/>
</dbReference>
<keyword evidence="2" id="KW-1185">Reference proteome</keyword>
<dbReference type="AlphaFoldDB" id="A0A449B5R3"/>
<dbReference type="NCBIfam" id="NF045870">
    <property type="entry name" value="MAGa7180_fam_nucl"/>
    <property type="match status" value="1"/>
</dbReference>
<evidence type="ECO:0000313" key="2">
    <source>
        <dbReference type="Proteomes" id="UP000289497"/>
    </source>
</evidence>
<organism evidence="1 2">
    <name type="scientific">Mycoplasmopsis columboralis</name>
    <dbReference type="NCBI Taxonomy" id="171282"/>
    <lineage>
        <taxon>Bacteria</taxon>
        <taxon>Bacillati</taxon>
        <taxon>Mycoplasmatota</taxon>
        <taxon>Mycoplasmoidales</taxon>
        <taxon>Metamycoplasmataceae</taxon>
        <taxon>Mycoplasmopsis</taxon>
    </lineage>
</organism>
<dbReference type="InterPro" id="IPR011335">
    <property type="entry name" value="Restrct_endonuc-II-like"/>
</dbReference>
<dbReference type="Proteomes" id="UP000289497">
    <property type="component" value="Chromosome"/>
</dbReference>
<reference evidence="1 2" key="1">
    <citation type="submission" date="2019-01" db="EMBL/GenBank/DDBJ databases">
        <authorList>
            <consortium name="Pathogen Informatics"/>
        </authorList>
    </citation>
    <scope>NUCLEOTIDE SEQUENCE [LARGE SCALE GENOMIC DNA]</scope>
    <source>
        <strain evidence="1 2">NCTC10179</strain>
    </source>
</reference>
<sequence length="276" mass="31983">MVKRKYYNNVHYFVDEVNKVVRLSESFHQELLTFDKFKGFKKIGGSTVGDVLLSGGFKSQFAAFCHIARIKLPVLSKKYVNAGTILEPKVFDAFRAAYPNETIYNYEAAQYNYNFFEGKDDVLSGVPDGYLPSRNCVLEIKTAGESKIDKWEKEVDPSYRKQAQLYSYLMKATSYKIIALFLKDEEGDYLHPENVNLRKRKIKAFDFEVNYQEAEDDIKKVKSWYYHYTKSGVSPQFNLSVDADQIEYLKCSSPQEWEALLQRWIQMGKADADSEA</sequence>
<dbReference type="InterPro" id="IPR011604">
    <property type="entry name" value="PDDEXK-like_dom_sf"/>
</dbReference>
<evidence type="ECO:0008006" key="3">
    <source>
        <dbReference type="Google" id="ProtNLM"/>
    </source>
</evidence>
<proteinExistence type="predicted"/>
<accession>A0A449B5R3</accession>
<evidence type="ECO:0000313" key="1">
    <source>
        <dbReference type="EMBL" id="VEU75943.1"/>
    </source>
</evidence>